<organism evidence="8 9">
    <name type="scientific">Flavobacterium chuncheonense</name>
    <dbReference type="NCBI Taxonomy" id="2026653"/>
    <lineage>
        <taxon>Bacteria</taxon>
        <taxon>Pseudomonadati</taxon>
        <taxon>Bacteroidota</taxon>
        <taxon>Flavobacteriia</taxon>
        <taxon>Flavobacteriales</taxon>
        <taxon>Flavobacteriaceae</taxon>
        <taxon>Flavobacterium</taxon>
    </lineage>
</organism>
<keyword evidence="9" id="KW-1185">Reference proteome</keyword>
<dbReference type="Proteomes" id="UP001597534">
    <property type="component" value="Unassembled WGS sequence"/>
</dbReference>
<evidence type="ECO:0000256" key="6">
    <source>
        <dbReference type="SAM" id="Phobius"/>
    </source>
</evidence>
<proteinExistence type="predicted"/>
<evidence type="ECO:0000256" key="2">
    <source>
        <dbReference type="ARBA" id="ARBA00012438"/>
    </source>
</evidence>
<evidence type="ECO:0000256" key="5">
    <source>
        <dbReference type="ARBA" id="ARBA00023012"/>
    </source>
</evidence>
<keyword evidence="3" id="KW-0808">Transferase</keyword>
<keyword evidence="5" id="KW-0902">Two-component regulatory system</keyword>
<evidence type="ECO:0000313" key="9">
    <source>
        <dbReference type="Proteomes" id="UP001597534"/>
    </source>
</evidence>
<dbReference type="Gene3D" id="1.25.40.10">
    <property type="entry name" value="Tetratricopeptide repeat domain"/>
    <property type="match status" value="1"/>
</dbReference>
<keyword evidence="6" id="KW-0472">Membrane</keyword>
<keyword evidence="6" id="KW-0812">Transmembrane</keyword>
<dbReference type="InterPro" id="IPR011990">
    <property type="entry name" value="TPR-like_helical_dom_sf"/>
</dbReference>
<dbReference type="PANTHER" id="PTHR24421:SF10">
    <property type="entry name" value="NITRATE_NITRITE SENSOR PROTEIN NARQ"/>
    <property type="match status" value="1"/>
</dbReference>
<evidence type="ECO:0000256" key="7">
    <source>
        <dbReference type="SAM" id="SignalP"/>
    </source>
</evidence>
<protein>
    <recommendedName>
        <fullName evidence="2">histidine kinase</fullName>
        <ecNumber evidence="2">2.7.13.3</ecNumber>
    </recommendedName>
</protein>
<dbReference type="InterPro" id="IPR036890">
    <property type="entry name" value="HATPase_C_sf"/>
</dbReference>
<dbReference type="SMART" id="SM00028">
    <property type="entry name" value="TPR"/>
    <property type="match status" value="2"/>
</dbReference>
<keyword evidence="6" id="KW-1133">Transmembrane helix</keyword>
<gene>
    <name evidence="8" type="ORF">ACFS5J_01520</name>
</gene>
<dbReference type="PANTHER" id="PTHR24421">
    <property type="entry name" value="NITRATE/NITRITE SENSOR PROTEIN NARX-RELATED"/>
    <property type="match status" value="1"/>
</dbReference>
<feature type="signal peptide" evidence="7">
    <location>
        <begin position="1"/>
        <end position="24"/>
    </location>
</feature>
<dbReference type="RefSeq" id="WP_379810166.1">
    <property type="nucleotide sequence ID" value="NZ_JBHUPC010000006.1"/>
</dbReference>
<dbReference type="EC" id="2.7.13.3" evidence="2"/>
<dbReference type="InterPro" id="IPR019734">
    <property type="entry name" value="TPR_rpt"/>
</dbReference>
<accession>A0ABW5YHX4</accession>
<keyword evidence="7" id="KW-0732">Signal</keyword>
<dbReference type="GO" id="GO:0016301">
    <property type="term" value="F:kinase activity"/>
    <property type="evidence" value="ECO:0007669"/>
    <property type="project" value="UniProtKB-KW"/>
</dbReference>
<evidence type="ECO:0000256" key="1">
    <source>
        <dbReference type="ARBA" id="ARBA00000085"/>
    </source>
</evidence>
<dbReference type="InterPro" id="IPR050482">
    <property type="entry name" value="Sensor_HK_TwoCompSys"/>
</dbReference>
<sequence>MKKTTNRKFQFLIFTLFIATNVFAQFHISKALVNDLNDTLRPKDLNHVKLNELCSIMDATAVTLVEHNQEFLQLFNQLEKFDKSKLTREESISAYYTLMTFSRNNFEDLIPVVQYGDTLKNYIGNSIKGYERHIINYYAIKAAAYISGEKYSEAVYTCNEALNLYPKIKYKHFFINIYSCLGHLYKLTYQFDESNFYFNQAYKAVDKNSAYFKNYFIYAFPDLIVENTLLNYLQNSEDDRLLSQVEKALDENFSKELNPEWLSKWHLQKAYLNYFKGNLNLAQTEFEIADNIDYPKRKWDIIDANYKTLAVLLCLKNKEEAKAIQILENLPNGINTYFESVVYEKIYKHYKENNDFEKAYNYLENYTNSVTFENNHKYKGEILVAENKYKARENEIEIQNLKTEASIKNTRYQLQIALLIVLVLVVFTVLMYFNRQLKIKKLESEKQLQERNDFIQQSLKDAEQLIYKERTKIGVNIHNNLLSRNLVLQHKLKKQIATLKEENANPNLEFFEGLVREVEEIYEEARNFSHVLTNSKTEEVAQNLLKYLENIKVRLSESNLLNVSILMDEAVQNSIQSFDNKAISESLLPLIKETLSNTIKHTDSLNYTIAFEIKDQILQVDISNDGNPIKTKNKSKGIGLTSLKVQIEALSGKFETEKLPKGFKVKVRLPLAA</sequence>
<dbReference type="Gene3D" id="3.30.565.10">
    <property type="entry name" value="Histidine kinase-like ATPase, C-terminal domain"/>
    <property type="match status" value="1"/>
</dbReference>
<keyword evidence="4 8" id="KW-0418">Kinase</keyword>
<dbReference type="SUPFAM" id="SSF55874">
    <property type="entry name" value="ATPase domain of HSP90 chaperone/DNA topoisomerase II/histidine kinase"/>
    <property type="match status" value="1"/>
</dbReference>
<reference evidence="9" key="1">
    <citation type="journal article" date="2019" name="Int. J. Syst. Evol. Microbiol.">
        <title>The Global Catalogue of Microorganisms (GCM) 10K type strain sequencing project: providing services to taxonomists for standard genome sequencing and annotation.</title>
        <authorList>
            <consortium name="The Broad Institute Genomics Platform"/>
            <consortium name="The Broad Institute Genome Sequencing Center for Infectious Disease"/>
            <person name="Wu L."/>
            <person name="Ma J."/>
        </authorList>
    </citation>
    <scope>NUCLEOTIDE SEQUENCE [LARGE SCALE GENOMIC DNA]</scope>
    <source>
        <strain evidence="9">KCTC 22671</strain>
    </source>
</reference>
<comment type="catalytic activity">
    <reaction evidence="1">
        <text>ATP + protein L-histidine = ADP + protein N-phospho-L-histidine.</text>
        <dbReference type="EC" id="2.7.13.3"/>
    </reaction>
</comment>
<name>A0ABW5YHX4_9FLAO</name>
<feature type="transmembrane region" description="Helical" evidence="6">
    <location>
        <begin position="412"/>
        <end position="433"/>
    </location>
</feature>
<dbReference type="EMBL" id="JBHUPC010000006">
    <property type="protein sequence ID" value="MFD2890692.1"/>
    <property type="molecule type" value="Genomic_DNA"/>
</dbReference>
<dbReference type="SUPFAM" id="SSF48452">
    <property type="entry name" value="TPR-like"/>
    <property type="match status" value="1"/>
</dbReference>
<feature type="chain" id="PRO_5046244446" description="histidine kinase" evidence="7">
    <location>
        <begin position="25"/>
        <end position="673"/>
    </location>
</feature>
<evidence type="ECO:0000313" key="8">
    <source>
        <dbReference type="EMBL" id="MFD2890692.1"/>
    </source>
</evidence>
<comment type="caution">
    <text evidence="8">The sequence shown here is derived from an EMBL/GenBank/DDBJ whole genome shotgun (WGS) entry which is preliminary data.</text>
</comment>
<evidence type="ECO:0000256" key="4">
    <source>
        <dbReference type="ARBA" id="ARBA00022777"/>
    </source>
</evidence>
<evidence type="ECO:0000256" key="3">
    <source>
        <dbReference type="ARBA" id="ARBA00022679"/>
    </source>
</evidence>